<evidence type="ECO:0000313" key="1">
    <source>
        <dbReference type="EMBL" id="AIF11330.1"/>
    </source>
</evidence>
<accession>A0A075H8E9</accession>
<dbReference type="InterPro" id="IPR011990">
    <property type="entry name" value="TPR-like_helical_dom_sf"/>
</dbReference>
<dbReference type="SUPFAM" id="SSF48452">
    <property type="entry name" value="TPR-like"/>
    <property type="match status" value="1"/>
</dbReference>
<organism evidence="1">
    <name type="scientific">uncultured marine group II/III euryarchaeote KM3_51_E06</name>
    <dbReference type="NCBI Taxonomy" id="1456455"/>
    <lineage>
        <taxon>Archaea</taxon>
        <taxon>Methanobacteriati</taxon>
        <taxon>Methanobacteriota</taxon>
        <taxon>environmental samples</taxon>
    </lineage>
</organism>
<dbReference type="AlphaFoldDB" id="A0A075H8E9"/>
<dbReference type="EMBL" id="KF900914">
    <property type="protein sequence ID" value="AIF11330.1"/>
    <property type="molecule type" value="Genomic_DNA"/>
</dbReference>
<protein>
    <submittedName>
        <fullName evidence="1">Uncharacterized protein</fullName>
    </submittedName>
</protein>
<name>A0A075H8E9_9EURY</name>
<reference evidence="1" key="1">
    <citation type="journal article" date="2014" name="Genome Biol. Evol.">
        <title>Pangenome evidence for extensive interdomain horizontal transfer affecting lineage core and shell genes in uncultured planktonic thaumarchaeota and euryarchaeota.</title>
        <authorList>
            <person name="Deschamps P."/>
            <person name="Zivanovic Y."/>
            <person name="Moreira D."/>
            <person name="Rodriguez-Valera F."/>
            <person name="Lopez-Garcia P."/>
        </authorList>
    </citation>
    <scope>NUCLEOTIDE SEQUENCE</scope>
</reference>
<sequence length="322" mass="36105">MPIDPAMLLIELRAGNDITPRLNNEPNGALRVAEQALAEGDDDSLSELEKMLTDAESSIIQFRRAQLGNDSDAVQEHLAAALKSSRNATHRDHLLEARIRMEWGLLRASLSEAEQAGVDLKWAVERLKALDEGHVWHSLALLNMAAWHESMNEHLMALVIYGEFARNGPHTVESVSMARRRAGDILIHIGDMHGALRQFWISHHGFRQTGLIEHALEAGLHWLDLGLTSVDSNSKLMTERVEQAKPREAGEPRKQLNIHPDDVRVMLDWVLESPVEFTGEYRPDLAVLLEADREIEHGGIESMIEQNTASIQDENVLSLFQS</sequence>
<proteinExistence type="predicted"/>